<comment type="caution">
    <text evidence="1">The sequence shown here is derived from an EMBL/GenBank/DDBJ whole genome shotgun (WGS) entry which is preliminary data.</text>
</comment>
<name>A0A014QCK5_9BURK</name>
<keyword evidence="2" id="KW-1185">Reference proteome</keyword>
<dbReference type="EMBL" id="JBOK01000005">
    <property type="protein sequence ID" value="EXU80937.1"/>
    <property type="molecule type" value="Genomic_DNA"/>
</dbReference>
<evidence type="ECO:0000313" key="1">
    <source>
        <dbReference type="EMBL" id="EXU80937.1"/>
    </source>
</evidence>
<dbReference type="AlphaFoldDB" id="A0A014QCK5"/>
<evidence type="ECO:0000313" key="2">
    <source>
        <dbReference type="Proteomes" id="UP000020766"/>
    </source>
</evidence>
<accession>A0A014QCK5</accession>
<dbReference type="Proteomes" id="UP000020766">
    <property type="component" value="Unassembled WGS sequence"/>
</dbReference>
<dbReference type="PATRIC" id="fig|1457173.3.peg.1106"/>
<gene>
    <name evidence="1" type="ORF">AX13_14115</name>
</gene>
<reference evidence="1 2" key="1">
    <citation type="submission" date="2014-01" db="EMBL/GenBank/DDBJ databases">
        <title>Interspecies Systems Biology Uncovers Metabolites Affecting C. elegans Gene Expression and Life History Traits.</title>
        <authorList>
            <person name="Watson E."/>
            <person name="Macneil L.T."/>
            <person name="Ritter A.D."/>
            <person name="Yilmaz L.S."/>
            <person name="Rosebrock A.P."/>
            <person name="Caudy A.A."/>
            <person name="Walhout A.J."/>
        </authorList>
    </citation>
    <scope>NUCLEOTIDE SEQUENCE [LARGE SCALE GENOMIC DNA]</scope>
    <source>
        <strain evidence="1 2">DA1877</strain>
    </source>
</reference>
<organism evidence="1 2">
    <name type="scientific">Comamonas aquatica DA1877</name>
    <dbReference type="NCBI Taxonomy" id="1457173"/>
    <lineage>
        <taxon>Bacteria</taxon>
        <taxon>Pseudomonadati</taxon>
        <taxon>Pseudomonadota</taxon>
        <taxon>Betaproteobacteria</taxon>
        <taxon>Burkholderiales</taxon>
        <taxon>Comamonadaceae</taxon>
        <taxon>Comamonas</taxon>
    </lineage>
</organism>
<sequence length="43" mass="4733">MGARKGSAVRNDAPHRQKLSILKSSVSWGLISSQMAVYGFFCF</sequence>
<proteinExistence type="predicted"/>
<protein>
    <submittedName>
        <fullName evidence="1">Uncharacterized protein</fullName>
    </submittedName>
</protein>